<dbReference type="InterPro" id="IPR015915">
    <property type="entry name" value="Kelch-typ_b-propeller"/>
</dbReference>
<organism evidence="2 3">
    <name type="scientific">Rohdeia mirabilis</name>
    <dbReference type="NCBI Taxonomy" id="2528008"/>
    <lineage>
        <taxon>Bacteria</taxon>
        <taxon>Pseudomonadati</taxon>
        <taxon>Planctomycetota</taxon>
        <taxon>Planctomycetia</taxon>
        <taxon>Planctomycetia incertae sedis</taxon>
        <taxon>Rohdeia</taxon>
    </lineage>
</organism>
<evidence type="ECO:0000313" key="2">
    <source>
        <dbReference type="EMBL" id="QDU86171.1"/>
    </source>
</evidence>
<keyword evidence="3" id="KW-1185">Reference proteome</keyword>
<dbReference type="Proteomes" id="UP000319342">
    <property type="component" value="Chromosome"/>
</dbReference>
<dbReference type="InterPro" id="IPR037293">
    <property type="entry name" value="Gal_Oxidase_central_sf"/>
</dbReference>
<accession>A0A518D3X1</accession>
<dbReference type="Gene3D" id="2.120.10.80">
    <property type="entry name" value="Kelch-type beta propeller"/>
    <property type="match status" value="1"/>
</dbReference>
<dbReference type="PANTHER" id="PTHR45632">
    <property type="entry name" value="LD33804P"/>
    <property type="match status" value="1"/>
</dbReference>
<feature type="chain" id="PRO_5021989922" evidence="1">
    <location>
        <begin position="22"/>
        <end position="520"/>
    </location>
</feature>
<dbReference type="EC" id="5.1.3.24" evidence="2"/>
<proteinExistence type="predicted"/>
<dbReference type="PANTHER" id="PTHR45632:SF17">
    <property type="entry name" value="KELCH-LIKE PROTEIN 31"/>
    <property type="match status" value="1"/>
</dbReference>
<keyword evidence="2" id="KW-0413">Isomerase</keyword>
<dbReference type="InterPro" id="IPR006652">
    <property type="entry name" value="Kelch_1"/>
</dbReference>
<dbReference type="Gene3D" id="2.130.10.80">
    <property type="entry name" value="Galactose oxidase/kelch, beta-propeller"/>
    <property type="match status" value="3"/>
</dbReference>
<reference evidence="2 3" key="1">
    <citation type="submission" date="2019-02" db="EMBL/GenBank/DDBJ databases">
        <title>Deep-cultivation of Planctomycetes and their phenomic and genomic characterization uncovers novel biology.</title>
        <authorList>
            <person name="Wiegand S."/>
            <person name="Jogler M."/>
            <person name="Boedeker C."/>
            <person name="Pinto D."/>
            <person name="Vollmers J."/>
            <person name="Rivas-Marin E."/>
            <person name="Kohn T."/>
            <person name="Peeters S.H."/>
            <person name="Heuer A."/>
            <person name="Rast P."/>
            <person name="Oberbeckmann S."/>
            <person name="Bunk B."/>
            <person name="Jeske O."/>
            <person name="Meyerdierks A."/>
            <person name="Storesund J.E."/>
            <person name="Kallscheuer N."/>
            <person name="Luecker S."/>
            <person name="Lage O.M."/>
            <person name="Pohl T."/>
            <person name="Merkel B.J."/>
            <person name="Hornburger P."/>
            <person name="Mueller R.-W."/>
            <person name="Bruemmer F."/>
            <person name="Labrenz M."/>
            <person name="Spormann A.M."/>
            <person name="Op den Camp H."/>
            <person name="Overmann J."/>
            <person name="Amann R."/>
            <person name="Jetten M.S.M."/>
            <person name="Mascher T."/>
            <person name="Medema M.H."/>
            <person name="Devos D.P."/>
            <person name="Kaster A.-K."/>
            <person name="Ovreas L."/>
            <person name="Rohde M."/>
            <person name="Galperin M.Y."/>
            <person name="Jogler C."/>
        </authorList>
    </citation>
    <scope>NUCLEOTIDE SEQUENCE [LARGE SCALE GENOMIC DNA]</scope>
    <source>
        <strain evidence="2 3">Pla163</strain>
    </source>
</reference>
<dbReference type="InterPro" id="IPR011043">
    <property type="entry name" value="Gal_Oxase/kelch_b-propeller"/>
</dbReference>
<protein>
    <submittedName>
        <fullName evidence="2">N-acetylneuraminate epimerase</fullName>
        <ecNumber evidence="2">5.1.3.24</ecNumber>
    </submittedName>
</protein>
<dbReference type="GO" id="GO:0016853">
    <property type="term" value="F:isomerase activity"/>
    <property type="evidence" value="ECO:0007669"/>
    <property type="project" value="UniProtKB-KW"/>
</dbReference>
<evidence type="ECO:0000256" key="1">
    <source>
        <dbReference type="SAM" id="SignalP"/>
    </source>
</evidence>
<dbReference type="OrthoDB" id="281413at2"/>
<feature type="signal peptide" evidence="1">
    <location>
        <begin position="1"/>
        <end position="21"/>
    </location>
</feature>
<dbReference type="SUPFAM" id="SSF50965">
    <property type="entry name" value="Galactose oxidase, central domain"/>
    <property type="match status" value="1"/>
</dbReference>
<sequence precursor="true">MRSLALGLVLASAALAPEASAQLSLDRIGGTLGSLLRYEIDGGAPFAAYVLIPSGNTGPLPIASFDPTDTRELEVGLDLFSYWVIGGLDGNGDAVVNFVLPSTPALAGGVIHAQCISLPGATTLVDEISNRAAFRLSSTAGSTYTVEDAPLGLNGHTATAIPGGDALLVGGVARDAAGFDQGEGNVLRYDRELGSFRVLPNGLTTPRSAHTATLLPDRSVLIIGGTDAAGNPTASVERINSTTGATIATSTMDTPRVFHTATLLPGNKVLVTGGTSSIDFSDPLAALGQVLQSTRVYDVASNTWSNGPNLPQRRIGHRATALADGRVLVTGGLAVTIFLGLPLPSFSNDARRYDPVTNSFSAAGTFSSGRAFHAQARLDDGRVMLVGGADGDVLTQTFASRADSRIYDPIANSWSNGPSISQARAYGELVIAPGRRPTLIGGLATVDVTTTSGAPADAIEYLDAAGTSWVTAGVQLMARPIAPVVVTDPGLHPRALTTGEALSALGGATDLTAETFVLPQ</sequence>
<dbReference type="SMART" id="SM00612">
    <property type="entry name" value="Kelch"/>
    <property type="match status" value="5"/>
</dbReference>
<name>A0A518D3X1_9BACT</name>
<dbReference type="AlphaFoldDB" id="A0A518D3X1"/>
<keyword evidence="1" id="KW-0732">Signal</keyword>
<dbReference type="EMBL" id="CP036290">
    <property type="protein sequence ID" value="QDU86171.1"/>
    <property type="molecule type" value="Genomic_DNA"/>
</dbReference>
<dbReference type="Pfam" id="PF24681">
    <property type="entry name" value="Kelch_KLHDC2_KLHL20_DRC7"/>
    <property type="match status" value="1"/>
</dbReference>
<dbReference type="RefSeq" id="WP_145190908.1">
    <property type="nucleotide sequence ID" value="NZ_CP036290.1"/>
</dbReference>
<evidence type="ECO:0000313" key="3">
    <source>
        <dbReference type="Proteomes" id="UP000319342"/>
    </source>
</evidence>
<gene>
    <name evidence="2" type="primary">nanM_2</name>
    <name evidence="2" type="ORF">Pla163_33210</name>
</gene>